<dbReference type="GO" id="GO:0005737">
    <property type="term" value="C:cytoplasm"/>
    <property type="evidence" value="ECO:0007669"/>
    <property type="project" value="UniProtKB-SubCell"/>
</dbReference>
<comment type="similarity">
    <text evidence="1 7">Belongs to the DeoC/FbaB aldolase family. DeoC type 1 subfamily.</text>
</comment>
<keyword evidence="3 7" id="KW-0456">Lyase</keyword>
<organism evidence="8 9">
    <name type="scientific">Paenibacillus nasutitermitis</name>
    <dbReference type="NCBI Taxonomy" id="1652958"/>
    <lineage>
        <taxon>Bacteria</taxon>
        <taxon>Bacillati</taxon>
        <taxon>Bacillota</taxon>
        <taxon>Bacilli</taxon>
        <taxon>Bacillales</taxon>
        <taxon>Paenibacillaceae</taxon>
        <taxon>Paenibacillus</taxon>
    </lineage>
</organism>
<dbReference type="EC" id="4.1.2.4" evidence="7"/>
<evidence type="ECO:0000256" key="7">
    <source>
        <dbReference type="HAMAP-Rule" id="MF_00114"/>
    </source>
</evidence>
<comment type="subcellular location">
    <subcellularLocation>
        <location evidence="7">Cytoplasm</location>
    </subcellularLocation>
</comment>
<dbReference type="InterPro" id="IPR013785">
    <property type="entry name" value="Aldolase_TIM"/>
</dbReference>
<dbReference type="Proteomes" id="UP000612456">
    <property type="component" value="Unassembled WGS sequence"/>
</dbReference>
<proteinExistence type="inferred from homology"/>
<dbReference type="SUPFAM" id="SSF51569">
    <property type="entry name" value="Aldolase"/>
    <property type="match status" value="1"/>
</dbReference>
<dbReference type="EMBL" id="BMHP01000002">
    <property type="protein sequence ID" value="GGD74461.1"/>
    <property type="molecule type" value="Genomic_DNA"/>
</dbReference>
<comment type="pathway">
    <text evidence="7">Carbohydrate degradation; 2-deoxy-D-ribose 1-phosphate degradation; D-glyceraldehyde 3-phosphate and acetaldehyde from 2-deoxy-alpha-D-ribose 1-phosphate: step 2/2.</text>
</comment>
<dbReference type="NCBIfam" id="TIGR00126">
    <property type="entry name" value="deoC"/>
    <property type="match status" value="1"/>
</dbReference>
<dbReference type="PANTHER" id="PTHR10889">
    <property type="entry name" value="DEOXYRIBOSE-PHOSPHATE ALDOLASE"/>
    <property type="match status" value="1"/>
</dbReference>
<dbReference type="InterPro" id="IPR011343">
    <property type="entry name" value="DeoC"/>
</dbReference>
<keyword evidence="9" id="KW-1185">Reference proteome</keyword>
<dbReference type="Gene3D" id="3.20.20.70">
    <property type="entry name" value="Aldolase class I"/>
    <property type="match status" value="1"/>
</dbReference>
<dbReference type="AlphaFoldDB" id="A0A916Z3G7"/>
<keyword evidence="4 7" id="KW-0704">Schiff base</keyword>
<dbReference type="PIRSF" id="PIRSF001357">
    <property type="entry name" value="DeoC"/>
    <property type="match status" value="1"/>
</dbReference>
<evidence type="ECO:0000256" key="1">
    <source>
        <dbReference type="ARBA" id="ARBA00010936"/>
    </source>
</evidence>
<evidence type="ECO:0000256" key="5">
    <source>
        <dbReference type="ARBA" id="ARBA00048791"/>
    </source>
</evidence>
<evidence type="ECO:0000256" key="3">
    <source>
        <dbReference type="ARBA" id="ARBA00023239"/>
    </source>
</evidence>
<comment type="caution">
    <text evidence="8">The sequence shown here is derived from an EMBL/GenBank/DDBJ whole genome shotgun (WGS) entry which is preliminary data.</text>
</comment>
<evidence type="ECO:0000256" key="4">
    <source>
        <dbReference type="ARBA" id="ARBA00023270"/>
    </source>
</evidence>
<sequence>MTDLWAEAVELREVLIQRLQEDGIIFTDAQLIRPTKPYFLPTDTKMASKIDHTLLKPEATKQQVVNLCEEAIKFHFKTVCIQPYWVSHAAGQLAGSEVGITTVIGFPLGVSCSMIKALETEEAIAKGASEVDMVLNAGALKSDRLADVFNDVRMVVQASDRRAIVKVILETGALTEAEKKTACVICELAGADFVKTSTGFGPGGATADDVRLMDVFSGPSVQVKASGGIRNSETAQCMIDAGATRLGTSSGIQIVQGEEGTGY</sequence>
<protein>
    <recommendedName>
        <fullName evidence="7">Deoxyribose-phosphate aldolase</fullName>
        <shortName evidence="7">DERA</shortName>
        <ecNumber evidence="7">4.1.2.4</ecNumber>
    </recommendedName>
    <alternativeName>
        <fullName evidence="7">2-deoxy-D-ribose 5-phosphate aldolase</fullName>
    </alternativeName>
    <alternativeName>
        <fullName evidence="7">Phosphodeoxyriboaldolase</fullName>
        <shortName evidence="7">Deoxyriboaldolase</shortName>
    </alternativeName>
</protein>
<name>A0A916Z3G7_9BACL</name>
<comment type="function">
    <text evidence="6 7">Catalyzes a reversible aldol reaction between acetaldehyde and D-glyceraldehyde 3-phosphate to generate 2-deoxy-D-ribose 5-phosphate.</text>
</comment>
<dbReference type="Pfam" id="PF01791">
    <property type="entry name" value="DeoC"/>
    <property type="match status" value="1"/>
</dbReference>
<dbReference type="InterPro" id="IPR028581">
    <property type="entry name" value="DeoC_typeI"/>
</dbReference>
<dbReference type="GO" id="GO:0009264">
    <property type="term" value="P:deoxyribonucleotide catabolic process"/>
    <property type="evidence" value="ECO:0007669"/>
    <property type="project" value="UniProtKB-UniRule"/>
</dbReference>
<dbReference type="FunFam" id="3.20.20.70:FF:000044">
    <property type="entry name" value="Deoxyribose-phosphate aldolase"/>
    <property type="match status" value="1"/>
</dbReference>
<dbReference type="PANTHER" id="PTHR10889:SF1">
    <property type="entry name" value="DEOXYRIBOSE-PHOSPHATE ALDOLASE"/>
    <property type="match status" value="1"/>
</dbReference>
<dbReference type="GO" id="GO:0004139">
    <property type="term" value="F:deoxyribose-phosphate aldolase activity"/>
    <property type="evidence" value="ECO:0007669"/>
    <property type="project" value="UniProtKB-UniRule"/>
</dbReference>
<accession>A0A916Z3G7</accession>
<evidence type="ECO:0000256" key="2">
    <source>
        <dbReference type="ARBA" id="ARBA00022490"/>
    </source>
</evidence>
<reference evidence="8" key="2">
    <citation type="submission" date="2020-09" db="EMBL/GenBank/DDBJ databases">
        <authorList>
            <person name="Sun Q."/>
            <person name="Zhou Y."/>
        </authorList>
    </citation>
    <scope>NUCLEOTIDE SEQUENCE</scope>
    <source>
        <strain evidence="8">CGMCC 1.15178</strain>
    </source>
</reference>
<dbReference type="GO" id="GO:0006018">
    <property type="term" value="P:2-deoxyribose 1-phosphate catabolic process"/>
    <property type="evidence" value="ECO:0007669"/>
    <property type="project" value="UniProtKB-UniRule"/>
</dbReference>
<gene>
    <name evidence="7 8" type="primary">deoC</name>
    <name evidence="8" type="ORF">GCM10010911_35460</name>
</gene>
<feature type="active site" description="Schiff-base intermediate with acetaldehyde" evidence="7">
    <location>
        <position position="195"/>
    </location>
</feature>
<dbReference type="CDD" id="cd00959">
    <property type="entry name" value="DeoC"/>
    <property type="match status" value="1"/>
</dbReference>
<dbReference type="HAMAP" id="MF_00114">
    <property type="entry name" value="DeoC_type1"/>
    <property type="match status" value="1"/>
</dbReference>
<evidence type="ECO:0000313" key="9">
    <source>
        <dbReference type="Proteomes" id="UP000612456"/>
    </source>
</evidence>
<dbReference type="InterPro" id="IPR002915">
    <property type="entry name" value="DeoC/FbaB/LacD_aldolase"/>
</dbReference>
<keyword evidence="2 7" id="KW-0963">Cytoplasm</keyword>
<dbReference type="GO" id="GO:0016052">
    <property type="term" value="P:carbohydrate catabolic process"/>
    <property type="evidence" value="ECO:0007669"/>
    <property type="project" value="TreeGrafter"/>
</dbReference>
<feature type="active site" description="Proton donor/acceptor" evidence="7">
    <location>
        <position position="224"/>
    </location>
</feature>
<comment type="catalytic activity">
    <reaction evidence="5 7">
        <text>2-deoxy-D-ribose 5-phosphate = D-glyceraldehyde 3-phosphate + acetaldehyde</text>
        <dbReference type="Rhea" id="RHEA:12821"/>
        <dbReference type="ChEBI" id="CHEBI:15343"/>
        <dbReference type="ChEBI" id="CHEBI:59776"/>
        <dbReference type="ChEBI" id="CHEBI:62877"/>
        <dbReference type="EC" id="4.1.2.4"/>
    </reaction>
</comment>
<feature type="active site" description="Proton donor/acceptor" evidence="7">
    <location>
        <position position="132"/>
    </location>
</feature>
<evidence type="ECO:0000256" key="6">
    <source>
        <dbReference type="ARBA" id="ARBA00056337"/>
    </source>
</evidence>
<reference evidence="8" key="1">
    <citation type="journal article" date="2014" name="Int. J. Syst. Evol. Microbiol.">
        <title>Complete genome sequence of Corynebacterium casei LMG S-19264T (=DSM 44701T), isolated from a smear-ripened cheese.</title>
        <authorList>
            <consortium name="US DOE Joint Genome Institute (JGI-PGF)"/>
            <person name="Walter F."/>
            <person name="Albersmeier A."/>
            <person name="Kalinowski J."/>
            <person name="Ruckert C."/>
        </authorList>
    </citation>
    <scope>NUCLEOTIDE SEQUENCE</scope>
    <source>
        <strain evidence="8">CGMCC 1.15178</strain>
    </source>
</reference>
<evidence type="ECO:0000313" key="8">
    <source>
        <dbReference type="EMBL" id="GGD74461.1"/>
    </source>
</evidence>
<dbReference type="SMART" id="SM01133">
    <property type="entry name" value="DeoC"/>
    <property type="match status" value="1"/>
</dbReference>